<keyword evidence="3" id="KW-1185">Reference proteome</keyword>
<keyword evidence="1" id="KW-0812">Transmembrane</keyword>
<dbReference type="Pfam" id="PF07220">
    <property type="entry name" value="DUF1420"/>
    <property type="match status" value="1"/>
</dbReference>
<protein>
    <submittedName>
        <fullName evidence="2">DUF1420 family protein</fullName>
    </submittedName>
</protein>
<gene>
    <name evidence="2" type="ORF">LXM24_13925</name>
</gene>
<comment type="caution">
    <text evidence="2">The sequence shown here is derived from an EMBL/GenBank/DDBJ whole genome shotgun (WGS) entry which is preliminary data.</text>
</comment>
<feature type="transmembrane region" description="Helical" evidence="1">
    <location>
        <begin position="6"/>
        <end position="27"/>
    </location>
</feature>
<feature type="transmembrane region" description="Helical" evidence="1">
    <location>
        <begin position="47"/>
        <end position="66"/>
    </location>
</feature>
<feature type="transmembrane region" description="Helical" evidence="1">
    <location>
        <begin position="72"/>
        <end position="91"/>
    </location>
</feature>
<feature type="transmembrane region" description="Helical" evidence="1">
    <location>
        <begin position="443"/>
        <end position="466"/>
    </location>
</feature>
<name>A0A9X1T9F0_9BACT</name>
<dbReference type="InterPro" id="IPR010818">
    <property type="entry name" value="DUF1420"/>
</dbReference>
<feature type="transmembrane region" description="Helical" evidence="1">
    <location>
        <begin position="374"/>
        <end position="392"/>
    </location>
</feature>
<dbReference type="Proteomes" id="UP001139700">
    <property type="component" value="Unassembled WGS sequence"/>
</dbReference>
<feature type="transmembrane region" description="Helical" evidence="1">
    <location>
        <begin position="209"/>
        <end position="230"/>
    </location>
</feature>
<dbReference type="EMBL" id="JAJTTA010000002">
    <property type="protein sequence ID" value="MCF0041195.1"/>
    <property type="molecule type" value="Genomic_DNA"/>
</dbReference>
<evidence type="ECO:0000256" key="1">
    <source>
        <dbReference type="SAM" id="Phobius"/>
    </source>
</evidence>
<evidence type="ECO:0000313" key="3">
    <source>
        <dbReference type="Proteomes" id="UP001139700"/>
    </source>
</evidence>
<feature type="transmembrane region" description="Helical" evidence="1">
    <location>
        <begin position="263"/>
        <end position="290"/>
    </location>
</feature>
<organism evidence="2 3">
    <name type="scientific">Dyadobacter fanqingshengii</name>
    <dbReference type="NCBI Taxonomy" id="2906443"/>
    <lineage>
        <taxon>Bacteria</taxon>
        <taxon>Pseudomonadati</taxon>
        <taxon>Bacteroidota</taxon>
        <taxon>Cytophagia</taxon>
        <taxon>Cytophagales</taxon>
        <taxon>Spirosomataceae</taxon>
        <taxon>Dyadobacter</taxon>
    </lineage>
</organism>
<reference evidence="2" key="1">
    <citation type="submission" date="2021-12" db="EMBL/GenBank/DDBJ databases">
        <title>Novel species in genus Dyadobacter.</title>
        <authorList>
            <person name="Ma C."/>
        </authorList>
    </citation>
    <scope>NUCLEOTIDE SEQUENCE</scope>
    <source>
        <strain evidence="2">CY399</strain>
    </source>
</reference>
<evidence type="ECO:0000313" key="2">
    <source>
        <dbReference type="EMBL" id="MCF0041195.1"/>
    </source>
</evidence>
<dbReference type="AlphaFoldDB" id="A0A9X1T9F0"/>
<keyword evidence="1" id="KW-1133">Transmembrane helix</keyword>
<feature type="transmembrane region" description="Helical" evidence="1">
    <location>
        <begin position="302"/>
        <end position="323"/>
    </location>
</feature>
<feature type="transmembrane region" description="Helical" evidence="1">
    <location>
        <begin position="112"/>
        <end position="131"/>
    </location>
</feature>
<feature type="transmembrane region" description="Helical" evidence="1">
    <location>
        <begin position="237"/>
        <end position="257"/>
    </location>
</feature>
<accession>A0A9X1T9F0</accession>
<sequence length="603" mass="67591">MNSLNAYFISSPLSVLLTLTLGMSLAIISDDIGKRVFKSTEPVQSALYFFAGLLALSWLIWLIGLFALVSVFLLKVICWGIILCGIFLAMRRRDELLSSVNRKWAAFQALRSFEFFTACTLFAILGGYFLLSLTVPTDSDSLNYHLALPVEILQKGSLWFNRDHLHYRLAGFGEMINLLGVANGCPQLGALVQMIALLHTLRALSARVIAAHKLTICLSLAGIPTLLFLLPNQKHQLTGILCTTVCFLFISNSRNLTLSRIRLLMLAMLFAAGIKYSFLLSIAALVVLFLMKRPKDISLWKITVSFALLASLVLGPQLLFRWMHFGDPFSPLLEGLFNEPDPVVKRFHHYIKNFRESSFPFPANLLLTDSAGKVSTILGTSVIIFGFLPFLFKRAKPEITSIIFLLLAICFVSQLSSRFLMEPLLWLIPLFITAYGHAKNFKYFTWLLSAQMFCMAPFVALGLYALAPSLFSDALRTKVLTNSANGYAESIWLNETLPAHAHIATSNRSRAFLPRPFFPWEYLVFTSLEKPLEVQALRKKLAEYHIDYIVLPENGTAQLQAAINASFVSGPKTFPLATRNPLNRTKYKVSIFKINTLTTPKPH</sequence>
<feature type="transmembrane region" description="Helical" evidence="1">
    <location>
        <begin position="399"/>
        <end position="421"/>
    </location>
</feature>
<proteinExistence type="predicted"/>
<keyword evidence="1" id="KW-0472">Membrane</keyword>
<dbReference type="RefSeq" id="WP_234613761.1">
    <property type="nucleotide sequence ID" value="NZ_CP098806.1"/>
</dbReference>